<evidence type="ECO:0000256" key="2">
    <source>
        <dbReference type="ARBA" id="ARBA00008072"/>
    </source>
</evidence>
<dbReference type="EMBL" id="BAAAPZ010000008">
    <property type="protein sequence ID" value="GAA2099603.1"/>
    <property type="molecule type" value="Genomic_DNA"/>
</dbReference>
<dbReference type="PANTHER" id="PTHR42940">
    <property type="entry name" value="ALCOHOL DEHYDROGENASE 1-RELATED"/>
    <property type="match status" value="1"/>
</dbReference>
<organism evidence="12 13">
    <name type="scientific">Brevibacterium salitolerans</name>
    <dbReference type="NCBI Taxonomy" id="1403566"/>
    <lineage>
        <taxon>Bacteria</taxon>
        <taxon>Bacillati</taxon>
        <taxon>Actinomycetota</taxon>
        <taxon>Actinomycetes</taxon>
        <taxon>Micrococcales</taxon>
        <taxon>Brevibacteriaceae</taxon>
        <taxon>Brevibacterium</taxon>
    </lineage>
</organism>
<dbReference type="InterPro" id="IPR002328">
    <property type="entry name" value="ADH_Zn_CS"/>
</dbReference>
<keyword evidence="13" id="KW-1185">Reference proteome</keyword>
<dbReference type="PANTHER" id="PTHR42940:SF8">
    <property type="entry name" value="VACUOLAR PROTEIN SORTING-ASSOCIATED PROTEIN 11"/>
    <property type="match status" value="1"/>
</dbReference>
<evidence type="ECO:0000256" key="8">
    <source>
        <dbReference type="ARBA" id="ARBA00049243"/>
    </source>
</evidence>
<dbReference type="InterPro" id="IPR011032">
    <property type="entry name" value="GroES-like_sf"/>
</dbReference>
<dbReference type="InterPro" id="IPR036291">
    <property type="entry name" value="NAD(P)-bd_dom_sf"/>
</dbReference>
<reference evidence="12 13" key="1">
    <citation type="journal article" date="2019" name="Int. J. Syst. Evol. Microbiol.">
        <title>The Global Catalogue of Microorganisms (GCM) 10K type strain sequencing project: providing services to taxonomists for standard genome sequencing and annotation.</title>
        <authorList>
            <consortium name="The Broad Institute Genomics Platform"/>
            <consortium name="The Broad Institute Genome Sequencing Center for Infectious Disease"/>
            <person name="Wu L."/>
            <person name="Ma J."/>
        </authorList>
    </citation>
    <scope>NUCLEOTIDE SEQUENCE [LARGE SCALE GENOMIC DNA]</scope>
    <source>
        <strain evidence="12 13">JCM 15900</strain>
    </source>
</reference>
<proteinExistence type="inferred from homology"/>
<protein>
    <recommendedName>
        <fullName evidence="3">alcohol dehydrogenase</fullName>
        <ecNumber evidence="3">1.1.1.1</ecNumber>
    </recommendedName>
</protein>
<dbReference type="SUPFAM" id="SSF51735">
    <property type="entry name" value="NAD(P)-binding Rossmann-fold domains"/>
    <property type="match status" value="1"/>
</dbReference>
<dbReference type="InterPro" id="IPR013149">
    <property type="entry name" value="ADH-like_C"/>
</dbReference>
<sequence>MQYAVKGPGERAEAVEKPAPELTGREVLVRVERSGVCHSDVHCQDGYFDMGSAGRRALSSEWPAVFGHEIVGEVVATGPEASAEILGRSFIVFPWIGCGACAHCLEGRENYCLRDTIISGSLDGGFADHVYVPDEKYLVDYAGIEPSRAATLACSGVTAFSAVAKVLPAGPEDPIVVIGAGGLGLNAVAILAARGHGNIVAVDRRAESLEFARKAGAHRTLEFREDQPATQIAEALGEDRAHGVIDFVNSGETAKAAFLSLRKGGTMVPVGLFGGEVTLPTVALPFGCQTISGSFVGSQPELEALVELVREGTLPEVPLNEQPMSEDTLNDALEALRAGTARGRTVLVA</sequence>
<evidence type="ECO:0000256" key="4">
    <source>
        <dbReference type="ARBA" id="ARBA00022723"/>
    </source>
</evidence>
<evidence type="ECO:0000256" key="3">
    <source>
        <dbReference type="ARBA" id="ARBA00013190"/>
    </source>
</evidence>
<comment type="caution">
    <text evidence="12">The sequence shown here is derived from an EMBL/GenBank/DDBJ whole genome shotgun (WGS) entry which is preliminary data.</text>
</comment>
<accession>A0ABN2WVB6</accession>
<comment type="catalytic activity">
    <reaction evidence="7">
        <text>a secondary alcohol + NAD(+) = a ketone + NADH + H(+)</text>
        <dbReference type="Rhea" id="RHEA:10740"/>
        <dbReference type="ChEBI" id="CHEBI:15378"/>
        <dbReference type="ChEBI" id="CHEBI:17087"/>
        <dbReference type="ChEBI" id="CHEBI:35681"/>
        <dbReference type="ChEBI" id="CHEBI:57540"/>
        <dbReference type="ChEBI" id="CHEBI:57945"/>
        <dbReference type="EC" id="1.1.1.1"/>
    </reaction>
</comment>
<dbReference type="Pfam" id="PF08240">
    <property type="entry name" value="ADH_N"/>
    <property type="match status" value="1"/>
</dbReference>
<evidence type="ECO:0000256" key="6">
    <source>
        <dbReference type="ARBA" id="ARBA00023002"/>
    </source>
</evidence>
<feature type="domain" description="Alcohol dehydrogenase-like N-terminal" evidence="11">
    <location>
        <begin position="25"/>
        <end position="136"/>
    </location>
</feature>
<evidence type="ECO:0000256" key="9">
    <source>
        <dbReference type="RuleBase" id="RU361277"/>
    </source>
</evidence>
<dbReference type="Gene3D" id="3.40.50.720">
    <property type="entry name" value="NAD(P)-binding Rossmann-like Domain"/>
    <property type="match status" value="1"/>
</dbReference>
<evidence type="ECO:0000259" key="11">
    <source>
        <dbReference type="Pfam" id="PF08240"/>
    </source>
</evidence>
<comment type="cofactor">
    <cofactor evidence="1 9">
        <name>Zn(2+)</name>
        <dbReference type="ChEBI" id="CHEBI:29105"/>
    </cofactor>
</comment>
<dbReference type="PROSITE" id="PS00059">
    <property type="entry name" value="ADH_ZINC"/>
    <property type="match status" value="1"/>
</dbReference>
<evidence type="ECO:0000256" key="7">
    <source>
        <dbReference type="ARBA" id="ARBA00049164"/>
    </source>
</evidence>
<dbReference type="Pfam" id="PF00107">
    <property type="entry name" value="ADH_zinc_N"/>
    <property type="match status" value="1"/>
</dbReference>
<dbReference type="CDD" id="cd08240">
    <property type="entry name" value="6_hydroxyhexanoate_dh_like"/>
    <property type="match status" value="1"/>
</dbReference>
<keyword evidence="5 9" id="KW-0862">Zinc</keyword>
<keyword evidence="6" id="KW-0560">Oxidoreductase</keyword>
<feature type="domain" description="Alcohol dehydrogenase-like C-terminal" evidence="10">
    <location>
        <begin position="182"/>
        <end position="309"/>
    </location>
</feature>
<dbReference type="Proteomes" id="UP001500984">
    <property type="component" value="Unassembled WGS sequence"/>
</dbReference>
<evidence type="ECO:0000256" key="5">
    <source>
        <dbReference type="ARBA" id="ARBA00022833"/>
    </source>
</evidence>
<comment type="similarity">
    <text evidence="2 9">Belongs to the zinc-containing alcohol dehydrogenase family.</text>
</comment>
<name>A0ABN2WVB6_9MICO</name>
<keyword evidence="4 9" id="KW-0479">Metal-binding</keyword>
<dbReference type="InterPro" id="IPR013154">
    <property type="entry name" value="ADH-like_N"/>
</dbReference>
<evidence type="ECO:0000313" key="12">
    <source>
        <dbReference type="EMBL" id="GAA2099603.1"/>
    </source>
</evidence>
<dbReference type="EC" id="1.1.1.1" evidence="3"/>
<gene>
    <name evidence="12" type="ORF">GCM10009823_21540</name>
</gene>
<evidence type="ECO:0000313" key="13">
    <source>
        <dbReference type="Proteomes" id="UP001500984"/>
    </source>
</evidence>
<dbReference type="Gene3D" id="3.90.180.10">
    <property type="entry name" value="Medium-chain alcohol dehydrogenases, catalytic domain"/>
    <property type="match status" value="1"/>
</dbReference>
<comment type="catalytic activity">
    <reaction evidence="8">
        <text>a primary alcohol + NAD(+) = an aldehyde + NADH + H(+)</text>
        <dbReference type="Rhea" id="RHEA:10736"/>
        <dbReference type="ChEBI" id="CHEBI:15378"/>
        <dbReference type="ChEBI" id="CHEBI:15734"/>
        <dbReference type="ChEBI" id="CHEBI:17478"/>
        <dbReference type="ChEBI" id="CHEBI:57540"/>
        <dbReference type="ChEBI" id="CHEBI:57945"/>
        <dbReference type="EC" id="1.1.1.1"/>
    </reaction>
</comment>
<evidence type="ECO:0000256" key="1">
    <source>
        <dbReference type="ARBA" id="ARBA00001947"/>
    </source>
</evidence>
<dbReference type="SUPFAM" id="SSF50129">
    <property type="entry name" value="GroES-like"/>
    <property type="match status" value="1"/>
</dbReference>
<evidence type="ECO:0000259" key="10">
    <source>
        <dbReference type="Pfam" id="PF00107"/>
    </source>
</evidence>